<feature type="domain" description="RecJ OB" evidence="9">
    <location>
        <begin position="457"/>
        <end position="562"/>
    </location>
</feature>
<dbReference type="InterPro" id="IPR051673">
    <property type="entry name" value="SSDNA_exonuclease_RecJ"/>
</dbReference>
<feature type="domain" description="DDH" evidence="6">
    <location>
        <begin position="84"/>
        <end position="228"/>
    </location>
</feature>
<dbReference type="GO" id="GO:0006281">
    <property type="term" value="P:DNA repair"/>
    <property type="evidence" value="ECO:0007669"/>
    <property type="project" value="InterPro"/>
</dbReference>
<keyword evidence="4" id="KW-0378">Hydrolase</keyword>
<dbReference type="GO" id="GO:0006310">
    <property type="term" value="P:DNA recombination"/>
    <property type="evidence" value="ECO:0007669"/>
    <property type="project" value="InterPro"/>
</dbReference>
<dbReference type="EMBL" id="QCXQ01000001">
    <property type="protein sequence ID" value="PWG00697.1"/>
    <property type="molecule type" value="Genomic_DNA"/>
</dbReference>
<dbReference type="Pfam" id="PF02272">
    <property type="entry name" value="DHHA1"/>
    <property type="match status" value="1"/>
</dbReference>
<feature type="domain" description="DHHA1" evidence="7">
    <location>
        <begin position="349"/>
        <end position="439"/>
    </location>
</feature>
<dbReference type="InterPro" id="IPR038763">
    <property type="entry name" value="DHH_sf"/>
</dbReference>
<evidence type="ECO:0000259" key="7">
    <source>
        <dbReference type="Pfam" id="PF02272"/>
    </source>
</evidence>
<dbReference type="Pfam" id="PF10141">
    <property type="entry name" value="ssDNA-exonuc_C"/>
    <property type="match status" value="1"/>
</dbReference>
<evidence type="ECO:0000256" key="3">
    <source>
        <dbReference type="ARBA" id="ARBA00022722"/>
    </source>
</evidence>
<comment type="caution">
    <text evidence="10">The sequence shown here is derived from an EMBL/GenBank/DDBJ whole genome shotgun (WGS) entry which is preliminary data.</text>
</comment>
<dbReference type="InterPro" id="IPR003156">
    <property type="entry name" value="DHHA1_dom"/>
</dbReference>
<sequence>MIESHYDWDVKGVNRPTEAAKQLGTQLDINPVIAQILIHRGYTTVDEASAFLNPGPEQLHDPMLMHDMQRGVERIEKAISEGNQITVYGDYDADGVTSTAILVEALEQMGAQVNYYVPNRFTDGYGPNSRVFEELIQAGTELIVTVDNGVAGNEAISVANEHGVDVVVTDHHEMPETLPDAYAIIHPRHPEGSYPFGDLSGAGVAFKVATALLDEIPQEMLDLAAIGTVGDLVSLTRENRVLVSFGLKLLAQDERPGLIALMKNAGVDAHQITEQTIGFTIAPRLNALGRMKDAKPAVELLTTLDPDQAQELADQTEKTNQERQGLVNKISDEALQIANDEEHVHRQALVIAGHHWHEGVLGIVASHVVEATGKPTLILNLGDDGRAKGSGRSVPAFNLFAALDPHRDLMVAFGGHHMAVGLTVMADQLDELAQALDAAADEQDLKASGKQSLTVAAEISVSTATMEVYQAVQRLAPFGPANPEPLFEFSDASLQNVKAIGSTGSHLKFELTEGQQRLSAIDFGAGQLASDLTANSDDAQIVGALGTNTWKGKTSLQLMVKDIATSGITIIDSRTSALHQQMFDRPGIYVFFHESLYEQLQGYIKEPAISICIDGQVLTQPIPDDQPIILVDCPDSTDDLKSILAELPGNEIALYLYKKQPVSLLGMPERSEYAKLFKFVETHQNIDITHQMGELSQFLGIQQAQLVFMIQVFFELGFVTISAGKMTGVKHPEKKALSSAPSYQLREEQVKTEQALLFSDGKQLIARLKAIFKGH</sequence>
<protein>
    <recommendedName>
        <fullName evidence="2">Single-stranded-DNA-specific exonuclease RecJ</fullName>
    </recommendedName>
</protein>
<organism evidence="10 11">
    <name type="scientific">Levilactobacillus bambusae</name>
    <dbReference type="NCBI Taxonomy" id="2024736"/>
    <lineage>
        <taxon>Bacteria</taxon>
        <taxon>Bacillati</taxon>
        <taxon>Bacillota</taxon>
        <taxon>Bacilli</taxon>
        <taxon>Lactobacillales</taxon>
        <taxon>Lactobacillaceae</taxon>
        <taxon>Levilactobacillus</taxon>
    </lineage>
</organism>
<feature type="domain" description="Single-stranded-DNA-specific exonuclease RecJ C-terminal" evidence="8">
    <location>
        <begin position="570"/>
        <end position="764"/>
    </location>
</feature>
<dbReference type="Proteomes" id="UP000245080">
    <property type="component" value="Unassembled WGS sequence"/>
</dbReference>
<name>A0A2V1N0D5_9LACO</name>
<dbReference type="OrthoDB" id="9809852at2"/>
<dbReference type="PANTHER" id="PTHR30255:SF2">
    <property type="entry name" value="SINGLE-STRANDED-DNA-SPECIFIC EXONUCLEASE RECJ"/>
    <property type="match status" value="1"/>
</dbReference>
<dbReference type="RefSeq" id="WP_109249410.1">
    <property type="nucleotide sequence ID" value="NZ_QCXQ01000001.1"/>
</dbReference>
<evidence type="ECO:0000256" key="2">
    <source>
        <dbReference type="ARBA" id="ARBA00019841"/>
    </source>
</evidence>
<dbReference type="InterPro" id="IPR041122">
    <property type="entry name" value="RecJ_OB"/>
</dbReference>
<dbReference type="PANTHER" id="PTHR30255">
    <property type="entry name" value="SINGLE-STRANDED-DNA-SPECIFIC EXONUCLEASE RECJ"/>
    <property type="match status" value="1"/>
</dbReference>
<proteinExistence type="inferred from homology"/>
<evidence type="ECO:0000259" key="8">
    <source>
        <dbReference type="Pfam" id="PF10141"/>
    </source>
</evidence>
<dbReference type="GO" id="GO:0008409">
    <property type="term" value="F:5'-3' exonuclease activity"/>
    <property type="evidence" value="ECO:0007669"/>
    <property type="project" value="InterPro"/>
</dbReference>
<evidence type="ECO:0000256" key="4">
    <source>
        <dbReference type="ARBA" id="ARBA00022801"/>
    </source>
</evidence>
<evidence type="ECO:0000313" key="11">
    <source>
        <dbReference type="Proteomes" id="UP000245080"/>
    </source>
</evidence>
<evidence type="ECO:0000256" key="1">
    <source>
        <dbReference type="ARBA" id="ARBA00005915"/>
    </source>
</evidence>
<dbReference type="GO" id="GO:0003676">
    <property type="term" value="F:nucleic acid binding"/>
    <property type="evidence" value="ECO:0007669"/>
    <property type="project" value="InterPro"/>
</dbReference>
<dbReference type="NCBIfam" id="TIGR00644">
    <property type="entry name" value="recJ"/>
    <property type="match status" value="1"/>
</dbReference>
<evidence type="ECO:0000259" key="9">
    <source>
        <dbReference type="Pfam" id="PF17768"/>
    </source>
</evidence>
<dbReference type="Gene3D" id="3.90.1640.30">
    <property type="match status" value="1"/>
</dbReference>
<evidence type="ECO:0000259" key="6">
    <source>
        <dbReference type="Pfam" id="PF01368"/>
    </source>
</evidence>
<dbReference type="InterPro" id="IPR001667">
    <property type="entry name" value="DDH_dom"/>
</dbReference>
<dbReference type="SUPFAM" id="SSF64182">
    <property type="entry name" value="DHH phosphoesterases"/>
    <property type="match status" value="1"/>
</dbReference>
<dbReference type="Pfam" id="PF01368">
    <property type="entry name" value="DHH"/>
    <property type="match status" value="1"/>
</dbReference>
<dbReference type="InterPro" id="IPR004610">
    <property type="entry name" value="RecJ"/>
</dbReference>
<keyword evidence="5 10" id="KW-0269">Exonuclease</keyword>
<reference evidence="10 11" key="1">
    <citation type="journal article" date="2018" name="Int. J. Syst. Evol. Microbiol.">
        <title>Lactobacillus bambusae sp. nov., isolated from a traditional fermented Ma-bamboo shoots of Taiwan.</title>
        <authorList>
            <person name="Wang L.-T."/>
        </authorList>
    </citation>
    <scope>NUCLEOTIDE SEQUENCE [LARGE SCALE GENOMIC DNA]</scope>
    <source>
        <strain evidence="10 11">BS-W1</strain>
    </source>
</reference>
<comment type="similarity">
    <text evidence="1">Belongs to the RecJ family.</text>
</comment>
<evidence type="ECO:0000313" key="10">
    <source>
        <dbReference type="EMBL" id="PWG00697.1"/>
    </source>
</evidence>
<dbReference type="Pfam" id="PF17768">
    <property type="entry name" value="RecJ_OB"/>
    <property type="match status" value="1"/>
</dbReference>
<evidence type="ECO:0000256" key="5">
    <source>
        <dbReference type="ARBA" id="ARBA00022839"/>
    </source>
</evidence>
<keyword evidence="11" id="KW-1185">Reference proteome</keyword>
<dbReference type="Gene3D" id="3.10.310.30">
    <property type="match status" value="1"/>
</dbReference>
<dbReference type="AlphaFoldDB" id="A0A2V1N0D5"/>
<keyword evidence="3" id="KW-0540">Nuclease</keyword>
<gene>
    <name evidence="10" type="primary">recJ</name>
    <name evidence="10" type="ORF">DCM90_00540</name>
</gene>
<accession>A0A2V1N0D5</accession>
<dbReference type="InterPro" id="IPR018779">
    <property type="entry name" value="RecJ_C"/>
</dbReference>